<feature type="region of interest" description="Disordered" evidence="1">
    <location>
        <begin position="96"/>
        <end position="130"/>
    </location>
</feature>
<dbReference type="EMBL" id="CALTRL010001916">
    <property type="protein sequence ID" value="CAH7674147.1"/>
    <property type="molecule type" value="Genomic_DNA"/>
</dbReference>
<name>A0AAV0AXU5_PHAPC</name>
<evidence type="ECO:0000313" key="3">
    <source>
        <dbReference type="Proteomes" id="UP001153365"/>
    </source>
</evidence>
<evidence type="ECO:0000313" key="2">
    <source>
        <dbReference type="EMBL" id="CAH7674147.1"/>
    </source>
</evidence>
<dbReference type="Proteomes" id="UP001153365">
    <property type="component" value="Unassembled WGS sequence"/>
</dbReference>
<feature type="non-terminal residue" evidence="2">
    <location>
        <position position="193"/>
    </location>
</feature>
<evidence type="ECO:0000256" key="1">
    <source>
        <dbReference type="SAM" id="MobiDB-lite"/>
    </source>
</evidence>
<sequence length="193" mass="22131">MRAMDQGHGHNQRMSRAVGEWGVTQKGIFSKSIVTRNKTYKNPIKPDWRPFCERRLRQEHLITPGYRRRIQSRPGVKFWKLQRIVALRLRNNITKMAHRQSSSRRRAEEIGTHYKSSNTGSKDGPERQNPRALMGEFWSGITNGRRNGSQTQTKAVCVRTPHLEDGGDGGAAEDRERLCESFDGLWKPGGQGY</sequence>
<gene>
    <name evidence="2" type="ORF">PPACK8108_LOCUS9051</name>
</gene>
<keyword evidence="3" id="KW-1185">Reference proteome</keyword>
<protein>
    <submittedName>
        <fullName evidence="2">Uncharacterized protein</fullName>
    </submittedName>
</protein>
<comment type="caution">
    <text evidence="2">The sequence shown here is derived from an EMBL/GenBank/DDBJ whole genome shotgun (WGS) entry which is preliminary data.</text>
</comment>
<proteinExistence type="predicted"/>
<dbReference type="AlphaFoldDB" id="A0AAV0AXU5"/>
<accession>A0AAV0AXU5</accession>
<reference evidence="2" key="1">
    <citation type="submission" date="2022-06" db="EMBL/GenBank/DDBJ databases">
        <authorList>
            <consortium name="SYNGENTA / RWTH Aachen University"/>
        </authorList>
    </citation>
    <scope>NUCLEOTIDE SEQUENCE</scope>
</reference>
<organism evidence="2 3">
    <name type="scientific">Phakopsora pachyrhizi</name>
    <name type="common">Asian soybean rust disease fungus</name>
    <dbReference type="NCBI Taxonomy" id="170000"/>
    <lineage>
        <taxon>Eukaryota</taxon>
        <taxon>Fungi</taxon>
        <taxon>Dikarya</taxon>
        <taxon>Basidiomycota</taxon>
        <taxon>Pucciniomycotina</taxon>
        <taxon>Pucciniomycetes</taxon>
        <taxon>Pucciniales</taxon>
        <taxon>Phakopsoraceae</taxon>
        <taxon>Phakopsora</taxon>
    </lineage>
</organism>